<dbReference type="GO" id="GO:0005856">
    <property type="term" value="C:cytoskeleton"/>
    <property type="evidence" value="ECO:0007669"/>
    <property type="project" value="TreeGrafter"/>
</dbReference>
<feature type="coiled-coil region" evidence="2">
    <location>
        <begin position="660"/>
        <end position="772"/>
    </location>
</feature>
<dbReference type="VEuPathDB" id="AmoebaDB:NF0051660"/>
<dbReference type="PANTHER" id="PTHR32083:SF34">
    <property type="entry name" value="COILED-COIL DOMAIN-CONTAINING PROTEIN 146"/>
    <property type="match status" value="1"/>
</dbReference>
<dbReference type="AlphaFoldDB" id="A0A6A5C2Q5"/>
<dbReference type="VEuPathDB" id="AmoebaDB:NfTy_080120"/>
<feature type="region of interest" description="Disordered" evidence="3">
    <location>
        <begin position="1"/>
        <end position="30"/>
    </location>
</feature>
<protein>
    <submittedName>
        <fullName evidence="4">Uncharacterized protein</fullName>
    </submittedName>
</protein>
<feature type="coiled-coil region" evidence="2">
    <location>
        <begin position="499"/>
        <end position="624"/>
    </location>
</feature>
<dbReference type="PANTHER" id="PTHR32083">
    <property type="entry name" value="CILIA AND FLAGELLA-ASSOCIATED PROTEIN 58-RELATED"/>
    <property type="match status" value="1"/>
</dbReference>
<feature type="compositionally biased region" description="Low complexity" evidence="3">
    <location>
        <begin position="1"/>
        <end position="17"/>
    </location>
</feature>
<dbReference type="RefSeq" id="XP_044565745.1">
    <property type="nucleotide sequence ID" value="XM_044703382.1"/>
</dbReference>
<reference evidence="4 5" key="1">
    <citation type="journal article" date="2019" name="Sci. Rep.">
        <title>Nanopore sequencing improves the draft genome of the human pathogenic amoeba Naegleria fowleri.</title>
        <authorList>
            <person name="Liechti N."/>
            <person name="Schurch N."/>
            <person name="Bruggmann R."/>
            <person name="Wittwer M."/>
        </authorList>
    </citation>
    <scope>NUCLEOTIDE SEQUENCE [LARGE SCALE GENOMIC DNA]</scope>
    <source>
        <strain evidence="4 5">ATCC 30894</strain>
    </source>
</reference>
<dbReference type="OMA" id="PRPNAYV"/>
<gene>
    <name evidence="4" type="ORF">FDP41_012820</name>
</gene>
<evidence type="ECO:0000256" key="1">
    <source>
        <dbReference type="ARBA" id="ARBA00023054"/>
    </source>
</evidence>
<dbReference type="OrthoDB" id="10262929at2759"/>
<feature type="coiled-coil region" evidence="2">
    <location>
        <begin position="801"/>
        <end position="849"/>
    </location>
</feature>
<evidence type="ECO:0000313" key="5">
    <source>
        <dbReference type="Proteomes" id="UP000444721"/>
    </source>
</evidence>
<name>A0A6A5C2Q5_NAEFO</name>
<dbReference type="EMBL" id="VFQX01000016">
    <property type="protein sequence ID" value="KAF0981032.1"/>
    <property type="molecule type" value="Genomic_DNA"/>
</dbReference>
<organism evidence="4 5">
    <name type="scientific">Naegleria fowleri</name>
    <name type="common">Brain eating amoeba</name>
    <dbReference type="NCBI Taxonomy" id="5763"/>
    <lineage>
        <taxon>Eukaryota</taxon>
        <taxon>Discoba</taxon>
        <taxon>Heterolobosea</taxon>
        <taxon>Tetramitia</taxon>
        <taxon>Eutetramitia</taxon>
        <taxon>Vahlkampfiidae</taxon>
        <taxon>Naegleria</taxon>
    </lineage>
</organism>
<dbReference type="VEuPathDB" id="AmoebaDB:FDP41_012820"/>
<evidence type="ECO:0000256" key="2">
    <source>
        <dbReference type="SAM" id="Coils"/>
    </source>
</evidence>
<evidence type="ECO:0000256" key="3">
    <source>
        <dbReference type="SAM" id="MobiDB-lite"/>
    </source>
</evidence>
<feature type="coiled-coil region" evidence="2">
    <location>
        <begin position="81"/>
        <end position="309"/>
    </location>
</feature>
<dbReference type="GeneID" id="68120035"/>
<keyword evidence="5" id="KW-1185">Reference proteome</keyword>
<sequence length="946" mass="111374">MSSENEMNNDNSNTNPNGDQGDLINLGVSSSDGVHNDENWVVNELDRIEGLDPTDYKHFKKKGLELEAYLLKMMERETNVIENGKQLNKEFLEEKRKLKELEKVKQENSQYITDLKKDLMKAENQTALMNESEAVTQTSVIELERKISILEEQKKDLIEQQNAKERPIIENLKNNIRQLKQGIKEIEERKKKEEEKKQKLENDISAVNQDLEEVLKTQARDLEKTLQRLREEPERERRQTEIVRKASKASYEEVKTLSEKLEQLEREVNEIETKKIDFEQIHYNMFMLEDSAKINATKLQEDIDRMRQTLLIEKDKGKEEMLERVRLNLLLKTTAEEENSEVKHKQSLENEENICSRDAYNIQLHLEHIKSTIDKLAKTIEELTVEKAALQNELEVTKEKKIEIERDVDLLIHELLTGEAEYMFLTEKLKNRKTETDELENKITIVDGQEGEMNKIISNLEGLRERKAREAAKKKRDFMDAVGEIKILHFSNGELFKSLNELENKYIALQQSYSLMERERNKYAKAIQDSAQSHAEIREKNKILENELEVLTKQNQTKSEELKQVKRKVEDEVTTKASMLSEFSKKRLLYKQKEEQNLELIMEIDKLNADINLAEEMMMMLKKKYESGVQDRNYTGIQLIDRNDELCILYEKANAQEKIIKEGEIEMRERDEEIKALKLDLEEEKRRLEVLFKKLPEYESFLKMEEELKEEIEKLNAQASKLSEELERPENLERWRKLPGDIPNEEELKDKIQELEEKLNERREQLMEKNLVLKGITKSSDKLRKLAIKGRDESFDLAVNLNFIQKKIEQTTNKMKATVSELSIYGTEAMRLEKQNEELKSMIDEARSRMDRGEPPSEAIEQEWAHEEEVKQRWKEQMAERKRRLEYEASLPSTITRTTAVKRPNAYIPDDDLGIPKPYFMPPVLYSAPSATMRHIRKPKAKDIII</sequence>
<keyword evidence="1 2" id="KW-0175">Coiled coil</keyword>
<accession>A0A6A5C2Q5</accession>
<evidence type="ECO:0000313" key="4">
    <source>
        <dbReference type="EMBL" id="KAF0981032.1"/>
    </source>
</evidence>
<dbReference type="Proteomes" id="UP000444721">
    <property type="component" value="Unassembled WGS sequence"/>
</dbReference>
<feature type="coiled-coil region" evidence="2">
    <location>
        <begin position="366"/>
        <end position="466"/>
    </location>
</feature>
<proteinExistence type="predicted"/>
<comment type="caution">
    <text evidence="4">The sequence shown here is derived from an EMBL/GenBank/DDBJ whole genome shotgun (WGS) entry which is preliminary data.</text>
</comment>